<evidence type="ECO:0000256" key="4">
    <source>
        <dbReference type="ARBA" id="ARBA00023315"/>
    </source>
</evidence>
<dbReference type="InterPro" id="IPR012147">
    <property type="entry name" value="P_Ac_Bu_trans"/>
</dbReference>
<keyword evidence="3" id="KW-0808">Transferase</keyword>
<dbReference type="PIRSF" id="PIRSF000428">
    <property type="entry name" value="P_Ac_trans"/>
    <property type="match status" value="1"/>
</dbReference>
<comment type="caution">
    <text evidence="6">The sequence shown here is derived from an EMBL/GenBank/DDBJ whole genome shotgun (WGS) entry which is preliminary data.</text>
</comment>
<sequence>MSETEPQAERSVLDGFAERVSGQGTRLVFPEGEDERVLRAAAALHDRGLALPTVLGDADAIHATAEAEGIALSGVEVIDPTTAANREGYAAAYGEIRGVSMETALKIVGNELFFGGLAVRTGDADGLVGGCVRTSGELIAAGKEVIGLKPDVSVPSSFFVMAAPDGGVLVFADAALNANPTAEELADIAVTTGESAATLLGWESRVAMLSFSTKGSADHPDVTKVRQATEIARDRTDNGYVDGELQADAALNPEIAARKLDDIGPVSGRANTLVFPDLDAGNIGYKLTQELAGASAYGPVLQGFAAPISDLSRGASVDDIVGAATITAALAVGDQA</sequence>
<dbReference type="GO" id="GO:0008959">
    <property type="term" value="F:phosphate acetyltransferase activity"/>
    <property type="evidence" value="ECO:0007669"/>
    <property type="project" value="UniProtKB-EC"/>
</dbReference>
<dbReference type="Pfam" id="PF01515">
    <property type="entry name" value="PTA_PTB"/>
    <property type="match status" value="1"/>
</dbReference>
<protein>
    <submittedName>
        <fullName evidence="6">Phosphate acyltransferase</fullName>
    </submittedName>
</protein>
<dbReference type="InterPro" id="IPR042112">
    <property type="entry name" value="P_AcTrfase_dom2"/>
</dbReference>
<feature type="domain" description="Phosphate acetyl/butaryl transferase" evidence="5">
    <location>
        <begin position="15"/>
        <end position="328"/>
    </location>
</feature>
<keyword evidence="7" id="KW-1185">Reference proteome</keyword>
<dbReference type="InterPro" id="IPR002505">
    <property type="entry name" value="PTA_PTB"/>
</dbReference>
<organism evidence="6 7">
    <name type="scientific">Halolamina litorea</name>
    <dbReference type="NCBI Taxonomy" id="1515593"/>
    <lineage>
        <taxon>Archaea</taxon>
        <taxon>Methanobacteriati</taxon>
        <taxon>Methanobacteriota</taxon>
        <taxon>Stenosarchaea group</taxon>
        <taxon>Halobacteria</taxon>
        <taxon>Halobacteriales</taxon>
        <taxon>Haloferacaceae</taxon>
    </lineage>
</organism>
<evidence type="ECO:0000256" key="2">
    <source>
        <dbReference type="ARBA" id="ARBA00005656"/>
    </source>
</evidence>
<dbReference type="Proteomes" id="UP001597139">
    <property type="component" value="Unassembled WGS sequence"/>
</dbReference>
<dbReference type="EMBL" id="JBHUCZ010000012">
    <property type="protein sequence ID" value="MFD1568406.1"/>
    <property type="molecule type" value="Genomic_DNA"/>
</dbReference>
<dbReference type="Gene3D" id="3.40.50.10750">
    <property type="entry name" value="Isocitrate/Isopropylmalate dehydrogenase-like"/>
    <property type="match status" value="1"/>
</dbReference>
<dbReference type="SUPFAM" id="SSF53659">
    <property type="entry name" value="Isocitrate/Isopropylmalate dehydrogenase-like"/>
    <property type="match status" value="1"/>
</dbReference>
<dbReference type="InterPro" id="IPR050500">
    <property type="entry name" value="Phos_Acetyltrans/Butyryltrans"/>
</dbReference>
<dbReference type="InterPro" id="IPR042113">
    <property type="entry name" value="P_AcTrfase_dom1"/>
</dbReference>
<comment type="catalytic activity">
    <reaction evidence="1">
        <text>acetyl-CoA + phosphate = acetyl phosphate + CoA</text>
        <dbReference type="Rhea" id="RHEA:19521"/>
        <dbReference type="ChEBI" id="CHEBI:22191"/>
        <dbReference type="ChEBI" id="CHEBI:43474"/>
        <dbReference type="ChEBI" id="CHEBI:57287"/>
        <dbReference type="ChEBI" id="CHEBI:57288"/>
        <dbReference type="EC" id="2.3.1.8"/>
    </reaction>
</comment>
<evidence type="ECO:0000259" key="5">
    <source>
        <dbReference type="Pfam" id="PF01515"/>
    </source>
</evidence>
<dbReference type="PANTHER" id="PTHR43356:SF3">
    <property type="entry name" value="PHOSPHATE ACETYLTRANSFERASE"/>
    <property type="match status" value="1"/>
</dbReference>
<accession>A0ABD6BUK4</accession>
<name>A0ABD6BUK4_9EURY</name>
<keyword evidence="4 6" id="KW-0012">Acyltransferase</keyword>
<reference evidence="6 7" key="1">
    <citation type="journal article" date="2019" name="Int. J. Syst. Evol. Microbiol.">
        <title>The Global Catalogue of Microorganisms (GCM) 10K type strain sequencing project: providing services to taxonomists for standard genome sequencing and annotation.</title>
        <authorList>
            <consortium name="The Broad Institute Genomics Platform"/>
            <consortium name="The Broad Institute Genome Sequencing Center for Infectious Disease"/>
            <person name="Wu L."/>
            <person name="Ma J."/>
        </authorList>
    </citation>
    <scope>NUCLEOTIDE SEQUENCE [LARGE SCALE GENOMIC DNA]</scope>
    <source>
        <strain evidence="6 7">CGMCC 1.12859</strain>
    </source>
</reference>
<dbReference type="AlphaFoldDB" id="A0ABD6BUK4"/>
<comment type="similarity">
    <text evidence="2">Belongs to the phosphate acetyltransferase and butyryltransferase family.</text>
</comment>
<dbReference type="NCBIfam" id="NF007233">
    <property type="entry name" value="PRK09653.1"/>
    <property type="match status" value="1"/>
</dbReference>
<dbReference type="RefSeq" id="WP_267648152.1">
    <property type="nucleotide sequence ID" value="NZ_JANHGR010000003.1"/>
</dbReference>
<evidence type="ECO:0000313" key="6">
    <source>
        <dbReference type="EMBL" id="MFD1568406.1"/>
    </source>
</evidence>
<evidence type="ECO:0000256" key="1">
    <source>
        <dbReference type="ARBA" id="ARBA00000705"/>
    </source>
</evidence>
<evidence type="ECO:0000256" key="3">
    <source>
        <dbReference type="ARBA" id="ARBA00022679"/>
    </source>
</evidence>
<dbReference type="Gene3D" id="3.40.50.10950">
    <property type="match status" value="1"/>
</dbReference>
<proteinExistence type="inferred from homology"/>
<gene>
    <name evidence="6" type="ORF">ACFSAU_12985</name>
</gene>
<evidence type="ECO:0000313" key="7">
    <source>
        <dbReference type="Proteomes" id="UP001597139"/>
    </source>
</evidence>
<dbReference type="PANTHER" id="PTHR43356">
    <property type="entry name" value="PHOSPHATE ACETYLTRANSFERASE"/>
    <property type="match status" value="1"/>
</dbReference>